<organism evidence="5 6">
    <name type="scientific">Klebsiella pneumoniae</name>
    <dbReference type="NCBI Taxonomy" id="573"/>
    <lineage>
        <taxon>Bacteria</taxon>
        <taxon>Pseudomonadati</taxon>
        <taxon>Pseudomonadota</taxon>
        <taxon>Gammaproteobacteria</taxon>
        <taxon>Enterobacterales</taxon>
        <taxon>Enterobacteriaceae</taxon>
        <taxon>Klebsiella/Raoultella group</taxon>
        <taxon>Klebsiella</taxon>
        <taxon>Klebsiella pneumoniae complex</taxon>
    </lineage>
</organism>
<feature type="domain" description="NADP-dependent oxidoreductase" evidence="4">
    <location>
        <begin position="40"/>
        <end position="112"/>
    </location>
</feature>
<dbReference type="PANTHER" id="PTHR43150">
    <property type="entry name" value="HYPERKINETIC, ISOFORM M"/>
    <property type="match status" value="1"/>
</dbReference>
<dbReference type="AlphaFoldDB" id="A0A377XGK9"/>
<gene>
    <name evidence="5" type="primary">yghZ</name>
    <name evidence="5" type="ORF">NCTC5047_01888</name>
</gene>
<evidence type="ECO:0000313" key="6">
    <source>
        <dbReference type="Proteomes" id="UP000254340"/>
    </source>
</evidence>
<dbReference type="EMBL" id="UGLH01000005">
    <property type="protein sequence ID" value="STT79098.1"/>
    <property type="molecule type" value="Genomic_DNA"/>
</dbReference>
<dbReference type="Proteomes" id="UP000254340">
    <property type="component" value="Unassembled WGS sequence"/>
</dbReference>
<dbReference type="GO" id="GO:0051596">
    <property type="term" value="P:methylglyoxal catabolic process"/>
    <property type="evidence" value="ECO:0007669"/>
    <property type="project" value="TreeGrafter"/>
</dbReference>
<dbReference type="Gene3D" id="3.20.20.100">
    <property type="entry name" value="NADP-dependent oxidoreductase domain"/>
    <property type="match status" value="1"/>
</dbReference>
<accession>A0A377XGK9</accession>
<evidence type="ECO:0000259" key="4">
    <source>
        <dbReference type="Pfam" id="PF00248"/>
    </source>
</evidence>
<sequence length="121" mass="13792">MSAEEEWFTGKHHAISNDGVPSLRPQRSATTGHFPWLWHNFGDETRVETSRQMLLHAFDLGITHFDLANNYGPPPGSAESNFGRILKESLLPYRDELIISTKAGYTMWDGPYGDWGSRNIW</sequence>
<dbReference type="SUPFAM" id="SSF51430">
    <property type="entry name" value="NAD(P)-linked oxidoreductase"/>
    <property type="match status" value="1"/>
</dbReference>
<proteinExistence type="inferred from homology"/>
<evidence type="ECO:0000256" key="2">
    <source>
        <dbReference type="ARBA" id="ARBA00022857"/>
    </source>
</evidence>
<reference evidence="5 6" key="1">
    <citation type="submission" date="2018-06" db="EMBL/GenBank/DDBJ databases">
        <authorList>
            <consortium name="Pathogen Informatics"/>
            <person name="Doyle S."/>
        </authorList>
    </citation>
    <scope>NUCLEOTIDE SEQUENCE [LARGE SCALE GENOMIC DNA]</scope>
    <source>
        <strain evidence="5 6">NCTC5047</strain>
    </source>
</reference>
<keyword evidence="3" id="KW-0560">Oxidoreductase</keyword>
<protein>
    <submittedName>
        <fullName evidence="5">Ion-channel protein</fullName>
    </submittedName>
</protein>
<keyword evidence="2" id="KW-0521">NADP</keyword>
<dbReference type="GO" id="GO:0016491">
    <property type="term" value="F:oxidoreductase activity"/>
    <property type="evidence" value="ECO:0007669"/>
    <property type="project" value="UniProtKB-KW"/>
</dbReference>
<dbReference type="InterPro" id="IPR005399">
    <property type="entry name" value="K_chnl_volt-dep_bsu_KCNAB-rel"/>
</dbReference>
<evidence type="ECO:0000256" key="3">
    <source>
        <dbReference type="ARBA" id="ARBA00023002"/>
    </source>
</evidence>
<name>A0A377XGK9_KLEPN</name>
<dbReference type="InterPro" id="IPR036812">
    <property type="entry name" value="NAD(P)_OxRdtase_dom_sf"/>
</dbReference>
<dbReference type="Pfam" id="PF00248">
    <property type="entry name" value="Aldo_ket_red"/>
    <property type="match status" value="1"/>
</dbReference>
<comment type="similarity">
    <text evidence="1">Belongs to the shaker potassium channel beta subunit family.</text>
</comment>
<evidence type="ECO:0000313" key="5">
    <source>
        <dbReference type="EMBL" id="STT79098.1"/>
    </source>
</evidence>
<dbReference type="InterPro" id="IPR023210">
    <property type="entry name" value="NADP_OxRdtase_dom"/>
</dbReference>
<dbReference type="PANTHER" id="PTHR43150:SF4">
    <property type="entry name" value="L-GLYCERALDEHYDE 3-PHOSPHATE REDUCTASE"/>
    <property type="match status" value="1"/>
</dbReference>
<evidence type="ECO:0000256" key="1">
    <source>
        <dbReference type="ARBA" id="ARBA00006515"/>
    </source>
</evidence>